<dbReference type="AlphaFoldDB" id="A0A564YW36"/>
<name>A0A564YW36_HYMDI</name>
<feature type="non-terminal residue" evidence="1">
    <location>
        <position position="1"/>
    </location>
</feature>
<accession>A0A564YW36</accession>
<dbReference type="EMBL" id="CABIJS010000399">
    <property type="protein sequence ID" value="VUZ50794.1"/>
    <property type="molecule type" value="Genomic_DNA"/>
</dbReference>
<keyword evidence="2" id="KW-1185">Reference proteome</keyword>
<protein>
    <submittedName>
        <fullName evidence="1">Uncharacterized protein</fullName>
    </submittedName>
</protein>
<gene>
    <name evidence="1" type="ORF">WMSIL1_LOCUS9688</name>
</gene>
<organism evidence="1 2">
    <name type="scientific">Hymenolepis diminuta</name>
    <name type="common">Rat tapeworm</name>
    <dbReference type="NCBI Taxonomy" id="6216"/>
    <lineage>
        <taxon>Eukaryota</taxon>
        <taxon>Metazoa</taxon>
        <taxon>Spiralia</taxon>
        <taxon>Lophotrochozoa</taxon>
        <taxon>Platyhelminthes</taxon>
        <taxon>Cestoda</taxon>
        <taxon>Eucestoda</taxon>
        <taxon>Cyclophyllidea</taxon>
        <taxon>Hymenolepididae</taxon>
        <taxon>Hymenolepis</taxon>
    </lineage>
</organism>
<proteinExistence type="predicted"/>
<dbReference type="Proteomes" id="UP000321570">
    <property type="component" value="Unassembled WGS sequence"/>
</dbReference>
<sequence length="147" mass="16376">TGRLVESLRRATLKSSGDGARLRAFKSLVGHADSLSWPVSELDTLSLILHNRLINTPIESVSTPRSLLLGCLLNEIVKFADILVENIRSTTSSNYSLFIASPLEERQSILAFLISLQLNPFVSTLDIDLTNMMSFYTGLLRKTRHMN</sequence>
<reference evidence="1 2" key="1">
    <citation type="submission" date="2019-07" db="EMBL/GenBank/DDBJ databases">
        <authorList>
            <person name="Jastrzebski P J."/>
            <person name="Paukszto L."/>
            <person name="Jastrzebski P J."/>
        </authorList>
    </citation>
    <scope>NUCLEOTIDE SEQUENCE [LARGE SCALE GENOMIC DNA]</scope>
    <source>
        <strain evidence="1 2">WMS-il1</strain>
    </source>
</reference>
<evidence type="ECO:0000313" key="1">
    <source>
        <dbReference type="EMBL" id="VUZ50794.1"/>
    </source>
</evidence>
<feature type="non-terminal residue" evidence="1">
    <location>
        <position position="147"/>
    </location>
</feature>
<evidence type="ECO:0000313" key="2">
    <source>
        <dbReference type="Proteomes" id="UP000321570"/>
    </source>
</evidence>